<proteinExistence type="predicted"/>
<dbReference type="Gene3D" id="2.130.10.10">
    <property type="entry name" value="YVTN repeat-like/Quinoprotein amine dehydrogenase"/>
    <property type="match status" value="1"/>
</dbReference>
<evidence type="ECO:0000313" key="4">
    <source>
        <dbReference type="Proteomes" id="UP000326453"/>
    </source>
</evidence>
<dbReference type="GeneID" id="51369255"/>
<accession>A0AAE6NRT3</accession>
<feature type="transmembrane region" description="Helical" evidence="2">
    <location>
        <begin position="314"/>
        <end position="334"/>
    </location>
</feature>
<feature type="region of interest" description="Disordered" evidence="1">
    <location>
        <begin position="76"/>
        <end position="113"/>
    </location>
</feature>
<evidence type="ECO:0000313" key="3">
    <source>
        <dbReference type="EMBL" id="QFG34945.1"/>
    </source>
</evidence>
<dbReference type="EMBL" id="CP044423">
    <property type="protein sequence ID" value="QFG34945.1"/>
    <property type="molecule type" value="Genomic_DNA"/>
</dbReference>
<sequence>MGQAEVSVSGFAPQRQVSLQRGQVLVSPQGMQADAEGGFGLAFDLPPDAVAGTQPVVVRTEGPDMAGVAELKVSPRVPPAGASRSTKVAPGLPGRPERAERHGFRRLGPGPAVRGRVRHHQLDAERLEDLAEVSPGDFGIAAGDAKGTVWAANTRQNAVAVFARDALPLVRPFEVGSVEKPRDVVIDAARGRAHVSAHRGWIEACGIKAPEKLDGFELQSVARGGQPGTMSLAPDEKADRLYTLPLRRPELGRIHLGSGAAKILALPGAKASSGVDFDPATGRVVMASQGSDIVIAPEGESGAVLFDTPCLDRAAAGLAALAIFLTGTIAYFGVEMRCWMRPERLGPAAGADPVGRALDRLAEVAPAGGKPVPD</sequence>
<gene>
    <name evidence="3" type="ORF">ESD82_01705</name>
</gene>
<dbReference type="KEGG" id="ppan:ESD82_01705"/>
<evidence type="ECO:0000256" key="2">
    <source>
        <dbReference type="SAM" id="Phobius"/>
    </source>
</evidence>
<dbReference type="InterPro" id="IPR015943">
    <property type="entry name" value="WD40/YVTN_repeat-like_dom_sf"/>
</dbReference>
<keyword evidence="2" id="KW-0812">Transmembrane</keyword>
<name>A0AAE6NRT3_PARPN</name>
<dbReference type="AlphaFoldDB" id="A0AAE6NRT3"/>
<dbReference type="RefSeq" id="WP_147429151.1">
    <property type="nucleotide sequence ID" value="NZ_CP044423.1"/>
</dbReference>
<keyword evidence="2" id="KW-1133">Transmembrane helix</keyword>
<protein>
    <submittedName>
        <fullName evidence="3">Uncharacterized protein</fullName>
    </submittedName>
</protein>
<reference evidence="3 4" key="1">
    <citation type="submission" date="2019-01" db="EMBL/GenBank/DDBJ databases">
        <title>Complete Genome Sequence and Annotation of the Paracoccus pantotrophus type strain DSM 2944.</title>
        <authorList>
            <person name="Bockwoldt J.A."/>
            <person name="Zimmermann M."/>
            <person name="Tiso T."/>
            <person name="Blank L.M."/>
        </authorList>
    </citation>
    <scope>NUCLEOTIDE SEQUENCE [LARGE SCALE GENOMIC DNA]</scope>
    <source>
        <strain evidence="3 4">DSM 2944</strain>
    </source>
</reference>
<organism evidence="3 4">
    <name type="scientific">Paracoccus pantotrophus</name>
    <name type="common">Thiosphaera pantotropha</name>
    <dbReference type="NCBI Taxonomy" id="82367"/>
    <lineage>
        <taxon>Bacteria</taxon>
        <taxon>Pseudomonadati</taxon>
        <taxon>Pseudomonadota</taxon>
        <taxon>Alphaproteobacteria</taxon>
        <taxon>Rhodobacterales</taxon>
        <taxon>Paracoccaceae</taxon>
        <taxon>Paracoccus</taxon>
    </lineage>
</organism>
<dbReference type="SUPFAM" id="SSF63825">
    <property type="entry name" value="YWTD domain"/>
    <property type="match status" value="1"/>
</dbReference>
<keyword evidence="2" id="KW-0472">Membrane</keyword>
<evidence type="ECO:0000256" key="1">
    <source>
        <dbReference type="SAM" id="MobiDB-lite"/>
    </source>
</evidence>
<dbReference type="Proteomes" id="UP000326453">
    <property type="component" value="Chromosome 2"/>
</dbReference>